<dbReference type="OrthoDB" id="7277554at2"/>
<dbReference type="Proteomes" id="UP000309138">
    <property type="component" value="Unassembled WGS sequence"/>
</dbReference>
<organism evidence="2 3">
    <name type="scientific">Sphingomonas baiyangensis</name>
    <dbReference type="NCBI Taxonomy" id="2572576"/>
    <lineage>
        <taxon>Bacteria</taxon>
        <taxon>Pseudomonadati</taxon>
        <taxon>Pseudomonadota</taxon>
        <taxon>Alphaproteobacteria</taxon>
        <taxon>Sphingomonadales</taxon>
        <taxon>Sphingomonadaceae</taxon>
        <taxon>Sphingomonas</taxon>
    </lineage>
</organism>
<gene>
    <name evidence="2" type="ORF">FBR43_03755</name>
</gene>
<dbReference type="PANTHER" id="PTHR33361:SF2">
    <property type="entry name" value="DUF885 DOMAIN-CONTAINING PROTEIN"/>
    <property type="match status" value="1"/>
</dbReference>
<protein>
    <submittedName>
        <fullName evidence="2">DUF885 domain-containing protein</fullName>
    </submittedName>
</protein>
<name>A0A4U1L082_9SPHN</name>
<evidence type="ECO:0000256" key="1">
    <source>
        <dbReference type="SAM" id="SignalP"/>
    </source>
</evidence>
<dbReference type="PANTHER" id="PTHR33361">
    <property type="entry name" value="GLR0591 PROTEIN"/>
    <property type="match status" value="1"/>
</dbReference>
<keyword evidence="1" id="KW-0732">Signal</keyword>
<accession>A0A4U1L082</accession>
<dbReference type="Pfam" id="PF05960">
    <property type="entry name" value="DUF885"/>
    <property type="match status" value="2"/>
</dbReference>
<evidence type="ECO:0000313" key="2">
    <source>
        <dbReference type="EMBL" id="TKD49974.1"/>
    </source>
</evidence>
<comment type="caution">
    <text evidence="2">The sequence shown here is derived from an EMBL/GenBank/DDBJ whole genome shotgun (WGS) entry which is preliminary data.</text>
</comment>
<reference evidence="2 3" key="1">
    <citation type="submission" date="2019-04" db="EMBL/GenBank/DDBJ databases">
        <authorList>
            <person name="Yang Y."/>
            <person name="Wei D."/>
        </authorList>
    </citation>
    <scope>NUCLEOTIDE SEQUENCE [LARGE SCALE GENOMIC DNA]</scope>
    <source>
        <strain evidence="2 3">L-1-4w-11</strain>
    </source>
</reference>
<proteinExistence type="predicted"/>
<feature type="signal peptide" evidence="1">
    <location>
        <begin position="1"/>
        <end position="28"/>
    </location>
</feature>
<dbReference type="AlphaFoldDB" id="A0A4U1L082"/>
<dbReference type="InterPro" id="IPR010281">
    <property type="entry name" value="DUF885"/>
</dbReference>
<sequence length="566" mass="63907">MLGGGTMTMPAKWVAPIVALLLPMTALAAPQTAGAPPAGSGSYEQLVTLFDEFRRFKGQTPIVGELGDAEVQVSLDDYSAASVEKRRAQMAQYLSRAADMNVASWPRDRQADWLAVRAKLAEHDFMLRVSKPWERDPGFYVDQMMGITFVNLPLSGDALAATRRNLRAIPILVEAAKRNLRNVPGDFADLALHNLSNADGVGHGHPYRPVPPAGVIGWYDDLLGRASQQPALRADIQKARAAVLDFQAWLKTNRASMTAPAGVGEANFDWYLKNAKLLDFTAAELAVIGDRETQRLWAMHALEKHRNRKLPELQPALTAEDYNARVAETDRRIRKFLVDEDIITIPPYINKLKTNVPFIERPGGRNFWEEIQYRDPSPDHWHAVIPGHSFDGVVEDNNRHPIRRYITDGVRAEGWGVYLEEGAQRLGYFEDIPRVRELIDLFGIFRAVRVNGDIDLQLNRASLDQVVARWREWTPWLDADVARVDAEIYLRRPPGYGLGYTIGMTEMHKLLAERKHQLGDKFVLKAFHDDFMARGRLPLSLLRWEITGKDDEVRKFWTLDPLPAGE</sequence>
<keyword evidence="3" id="KW-1185">Reference proteome</keyword>
<feature type="chain" id="PRO_5020864517" evidence="1">
    <location>
        <begin position="29"/>
        <end position="566"/>
    </location>
</feature>
<evidence type="ECO:0000313" key="3">
    <source>
        <dbReference type="Proteomes" id="UP000309138"/>
    </source>
</evidence>
<dbReference type="EMBL" id="SWKR01000002">
    <property type="protein sequence ID" value="TKD49974.1"/>
    <property type="molecule type" value="Genomic_DNA"/>
</dbReference>